<accession>A0A7S1WZK6</accession>
<gene>
    <name evidence="2" type="ORF">TCHU04912_LOCUS2799</name>
</gene>
<proteinExistence type="predicted"/>
<dbReference type="AlphaFoldDB" id="A0A7S1WZK6"/>
<evidence type="ECO:0000256" key="1">
    <source>
        <dbReference type="SAM" id="MobiDB-lite"/>
    </source>
</evidence>
<feature type="compositionally biased region" description="Basic and acidic residues" evidence="1">
    <location>
        <begin position="132"/>
        <end position="154"/>
    </location>
</feature>
<evidence type="ECO:0000313" key="2">
    <source>
        <dbReference type="EMBL" id="CAD9200566.1"/>
    </source>
</evidence>
<sequence length="203" mass="22785">MAAEVRAKVKGLRNELFSFRRDLSLQGTELQRLKDEFMERYFKHSEVELKLKMLGTKFDGLQERQLVILKDKATAAEVAALEAKLSELAGFVMPMQIASYDAMRASDPSPIPIADGMRSWLPASQAERMYDKASKSKAARQELMEQRSEGHLRDATLPPIESVTRHAKSARAAVPQAAREQRRAAFSARLEKLGVDNPVGRDE</sequence>
<feature type="region of interest" description="Disordered" evidence="1">
    <location>
        <begin position="132"/>
        <end position="180"/>
    </location>
</feature>
<protein>
    <submittedName>
        <fullName evidence="2">Uncharacterized protein</fullName>
    </submittedName>
</protein>
<dbReference type="EMBL" id="HBGG01005830">
    <property type="protein sequence ID" value="CAD9200566.1"/>
    <property type="molecule type" value="Transcribed_RNA"/>
</dbReference>
<reference evidence="2" key="1">
    <citation type="submission" date="2021-01" db="EMBL/GenBank/DDBJ databases">
        <authorList>
            <person name="Corre E."/>
            <person name="Pelletier E."/>
            <person name="Niang G."/>
            <person name="Scheremetjew M."/>
            <person name="Finn R."/>
            <person name="Kale V."/>
            <person name="Holt S."/>
            <person name="Cochrane G."/>
            <person name="Meng A."/>
            <person name="Brown T."/>
            <person name="Cohen L."/>
        </authorList>
    </citation>
    <scope>NUCLEOTIDE SEQUENCE</scope>
    <source>
        <strain evidence="2">PLY429</strain>
    </source>
</reference>
<organism evidence="2">
    <name type="scientific">Tetraselmis chuii</name>
    <dbReference type="NCBI Taxonomy" id="63592"/>
    <lineage>
        <taxon>Eukaryota</taxon>
        <taxon>Viridiplantae</taxon>
        <taxon>Chlorophyta</taxon>
        <taxon>core chlorophytes</taxon>
        <taxon>Chlorodendrophyceae</taxon>
        <taxon>Chlorodendrales</taxon>
        <taxon>Chlorodendraceae</taxon>
        <taxon>Tetraselmis</taxon>
    </lineage>
</organism>
<name>A0A7S1WZK6_9CHLO</name>